<name>A0A1I3Y8E1_9PROT</name>
<sequence length="187" mass="20845">MNKFSAVITAALILLYGFPVYAWAQQVDCNTLQHWTVLENNLKMNQNHLFCGEWNRNRPKGFHSRPGGFNPDTVASFTVQDKANAAGVYTGRWSYKNNPRQNKFSSMFPDQCSASQVLNSITYAIENQAQCPAGAPGWTRCGPNKPGGTGDTVDNDAKYCSINGRFFTIGFAPPRNDRVNTAFPFYQ</sequence>
<evidence type="ECO:0000313" key="4">
    <source>
        <dbReference type="Proteomes" id="UP000199533"/>
    </source>
</evidence>
<evidence type="ECO:0000313" key="3">
    <source>
        <dbReference type="EMBL" id="SFK28134.1"/>
    </source>
</evidence>
<accession>A0A1I3Y8E1</accession>
<protein>
    <submittedName>
        <fullName evidence="3">EndoU nuclease</fullName>
    </submittedName>
</protein>
<evidence type="ECO:0000259" key="2">
    <source>
        <dbReference type="Pfam" id="PF14436"/>
    </source>
</evidence>
<organism evidence="3 4">
    <name type="scientific">Nitrosomonas aestuarii</name>
    <dbReference type="NCBI Taxonomy" id="52441"/>
    <lineage>
        <taxon>Bacteria</taxon>
        <taxon>Pseudomonadati</taxon>
        <taxon>Pseudomonadota</taxon>
        <taxon>Betaproteobacteria</taxon>
        <taxon>Nitrosomonadales</taxon>
        <taxon>Nitrosomonadaceae</taxon>
        <taxon>Nitrosomonas</taxon>
    </lineage>
</organism>
<dbReference type="Proteomes" id="UP000199533">
    <property type="component" value="Unassembled WGS sequence"/>
</dbReference>
<evidence type="ECO:0000256" key="1">
    <source>
        <dbReference type="SAM" id="SignalP"/>
    </source>
</evidence>
<dbReference type="AlphaFoldDB" id="A0A1I3Y8E1"/>
<dbReference type="RefSeq" id="WP_170841561.1">
    <property type="nucleotide sequence ID" value="NZ_FOSP01000003.1"/>
</dbReference>
<keyword evidence="1" id="KW-0732">Signal</keyword>
<keyword evidence="4" id="KW-1185">Reference proteome</keyword>
<dbReference type="InterPro" id="IPR029501">
    <property type="entry name" value="EndoU_bac"/>
</dbReference>
<dbReference type="EMBL" id="FOSP01000003">
    <property type="protein sequence ID" value="SFK28134.1"/>
    <property type="molecule type" value="Genomic_DNA"/>
</dbReference>
<dbReference type="STRING" id="52441.SAMN05216302_100380"/>
<feature type="domain" description="Bacterial EndoU nuclease" evidence="2">
    <location>
        <begin position="45"/>
        <end position="184"/>
    </location>
</feature>
<feature type="chain" id="PRO_5011464544" evidence="1">
    <location>
        <begin position="25"/>
        <end position="187"/>
    </location>
</feature>
<feature type="signal peptide" evidence="1">
    <location>
        <begin position="1"/>
        <end position="24"/>
    </location>
</feature>
<dbReference type="Pfam" id="PF14436">
    <property type="entry name" value="EndoU_bacteria"/>
    <property type="match status" value="1"/>
</dbReference>
<reference evidence="4" key="1">
    <citation type="submission" date="2016-10" db="EMBL/GenBank/DDBJ databases">
        <authorList>
            <person name="Varghese N."/>
            <person name="Submissions S."/>
        </authorList>
    </citation>
    <scope>NUCLEOTIDE SEQUENCE [LARGE SCALE GENOMIC DNA]</scope>
    <source>
        <strain evidence="4">Nm69</strain>
    </source>
</reference>
<gene>
    <name evidence="3" type="ORF">SAMN05216302_100380</name>
</gene>
<proteinExistence type="predicted"/>
<dbReference type="GO" id="GO:0004519">
    <property type="term" value="F:endonuclease activity"/>
    <property type="evidence" value="ECO:0007669"/>
    <property type="project" value="InterPro"/>
</dbReference>